<feature type="region of interest" description="Disordered" evidence="1">
    <location>
        <begin position="226"/>
        <end position="323"/>
    </location>
</feature>
<keyword evidence="2" id="KW-0732">Signal</keyword>
<dbReference type="GO" id="GO:0001503">
    <property type="term" value="P:ossification"/>
    <property type="evidence" value="ECO:0007669"/>
    <property type="project" value="InterPro"/>
</dbReference>
<dbReference type="Bgee" id="ENSLOCG00000012495">
    <property type="expression patterns" value="Expressed in bone element and 9 other cell types or tissues"/>
</dbReference>
<accession>W5N423</accession>
<feature type="compositionally biased region" description="Polar residues" evidence="1">
    <location>
        <begin position="271"/>
        <end position="290"/>
    </location>
</feature>
<dbReference type="AlphaFoldDB" id="W5N423"/>
<feature type="compositionally biased region" description="Acidic residues" evidence="1">
    <location>
        <begin position="296"/>
        <end position="305"/>
    </location>
</feature>
<dbReference type="PANTHER" id="PTHR10607">
    <property type="entry name" value="OSTEOPONTIN"/>
    <property type="match status" value="1"/>
</dbReference>
<evidence type="ECO:0000313" key="3">
    <source>
        <dbReference type="Ensembl" id="ENSLOCP00000015382.1"/>
    </source>
</evidence>
<feature type="compositionally biased region" description="Acidic residues" evidence="1">
    <location>
        <begin position="95"/>
        <end position="122"/>
    </location>
</feature>
<dbReference type="EMBL" id="AHAT01032704">
    <property type="status" value="NOT_ANNOTATED_CDS"/>
    <property type="molecule type" value="Genomic_DNA"/>
</dbReference>
<dbReference type="STRING" id="7918.ENSLOCP00000015382"/>
<proteinExistence type="predicted"/>
<dbReference type="PANTHER" id="PTHR10607:SF1">
    <property type="entry name" value="OSTEOPONTIN"/>
    <property type="match status" value="1"/>
</dbReference>
<feature type="region of interest" description="Disordered" evidence="1">
    <location>
        <begin position="78"/>
        <end position="161"/>
    </location>
</feature>
<dbReference type="InterPro" id="IPR002038">
    <property type="entry name" value="Osteopontin"/>
</dbReference>
<feature type="signal peptide" evidence="2">
    <location>
        <begin position="1"/>
        <end position="16"/>
    </location>
</feature>
<reference evidence="4" key="1">
    <citation type="submission" date="2011-12" db="EMBL/GenBank/DDBJ databases">
        <title>The Draft Genome of Lepisosteus oculatus.</title>
        <authorList>
            <consortium name="The Broad Institute Genome Assembly &amp; Analysis Group"/>
            <consortium name="Computational R&amp;D Group"/>
            <consortium name="and Sequencing Platform"/>
            <person name="Di Palma F."/>
            <person name="Alfoldi J."/>
            <person name="Johnson J."/>
            <person name="Berlin A."/>
            <person name="Gnerre S."/>
            <person name="Jaffe D."/>
            <person name="MacCallum I."/>
            <person name="Young S."/>
            <person name="Walker B.J."/>
            <person name="Lander E.S."/>
            <person name="Lindblad-Toh K."/>
        </authorList>
    </citation>
    <scope>NUCLEOTIDE SEQUENCE [LARGE SCALE GENOMIC DNA]</scope>
</reference>
<keyword evidence="4" id="KW-1185">Reference proteome</keyword>
<sequence>MKTSFLLFFLLGTVYCLPMRRSFSRMKQDSSEEQQVGSLSFCTHDTLQQRCVESSTSKAYNYRNQAQKQLKAQSIVLQTPQKPEVASNESADTTDSTDTDEDNVSENDTEEADESDESDSAEDLTTAGTFTAEPPFTSEPTVPPFVPTGRGDARGDSIGYYDDSYRKSMEYLKSNKIEKGPMYYDAEKMEKSGKQKPIKSLHTNIEENAIEKDLKVFKALRMTDDLLDEDTSTPEVESQGLDAPGSPPKERQAPGPQSSEESSQTGSTESVEGTDSPSNEAQSSEESTASPAVDSNSDETSESEESVSAGDVNQGGERPLEVK</sequence>
<organism evidence="3 4">
    <name type="scientific">Lepisosteus oculatus</name>
    <name type="common">Spotted gar</name>
    <dbReference type="NCBI Taxonomy" id="7918"/>
    <lineage>
        <taxon>Eukaryota</taxon>
        <taxon>Metazoa</taxon>
        <taxon>Chordata</taxon>
        <taxon>Craniata</taxon>
        <taxon>Vertebrata</taxon>
        <taxon>Euteleostomi</taxon>
        <taxon>Actinopterygii</taxon>
        <taxon>Neopterygii</taxon>
        <taxon>Holostei</taxon>
        <taxon>Semionotiformes</taxon>
        <taxon>Lepisosteidae</taxon>
        <taxon>Lepisosteus</taxon>
    </lineage>
</organism>
<dbReference type="OMA" id="YRKSMEY"/>
<evidence type="ECO:0000256" key="2">
    <source>
        <dbReference type="SAM" id="SignalP"/>
    </source>
</evidence>
<dbReference type="GeneTree" id="ENSGT00400000024390"/>
<protein>
    <submittedName>
        <fullName evidence="3">Secreted phosphoprotein 1</fullName>
    </submittedName>
</protein>
<dbReference type="InParanoid" id="W5N423"/>
<reference evidence="3" key="2">
    <citation type="submission" date="2025-08" db="UniProtKB">
        <authorList>
            <consortium name="Ensembl"/>
        </authorList>
    </citation>
    <scope>IDENTIFICATION</scope>
</reference>
<dbReference type="eggNOG" id="ENOG502S1E2">
    <property type="taxonomic scope" value="Eukaryota"/>
</dbReference>
<reference evidence="3" key="3">
    <citation type="submission" date="2025-09" db="UniProtKB">
        <authorList>
            <consortium name="Ensembl"/>
        </authorList>
    </citation>
    <scope>IDENTIFICATION</scope>
</reference>
<dbReference type="PRINTS" id="PR00216">
    <property type="entry name" value="OSTEOPONTIN"/>
</dbReference>
<dbReference type="GO" id="GO:0007155">
    <property type="term" value="P:cell adhesion"/>
    <property type="evidence" value="ECO:0007669"/>
    <property type="project" value="InterPro"/>
</dbReference>
<dbReference type="HOGENOM" id="CLU_065825_0_0_1"/>
<feature type="chain" id="PRO_5004868770" evidence="2">
    <location>
        <begin position="17"/>
        <end position="323"/>
    </location>
</feature>
<evidence type="ECO:0000313" key="4">
    <source>
        <dbReference type="Proteomes" id="UP000018468"/>
    </source>
</evidence>
<evidence type="ECO:0000256" key="1">
    <source>
        <dbReference type="SAM" id="MobiDB-lite"/>
    </source>
</evidence>
<name>W5N423_LEPOC</name>
<feature type="compositionally biased region" description="Low complexity" evidence="1">
    <location>
        <begin position="254"/>
        <end position="270"/>
    </location>
</feature>
<dbReference type="Ensembl" id="ENSLOCT00000015411.1">
    <property type="protein sequence ID" value="ENSLOCP00000015382.1"/>
    <property type="gene ID" value="ENSLOCG00000012495.1"/>
</dbReference>
<dbReference type="Proteomes" id="UP000018468">
    <property type="component" value="Linkage group LG2"/>
</dbReference>